<proteinExistence type="inferred from homology"/>
<feature type="domain" description="AMP-binding enzyme C-terminal" evidence="4">
    <location>
        <begin position="486"/>
        <end position="561"/>
    </location>
</feature>
<dbReference type="InterPro" id="IPR042099">
    <property type="entry name" value="ANL_N_sf"/>
</dbReference>
<evidence type="ECO:0000313" key="6">
    <source>
        <dbReference type="Proteomes" id="UP000809273"/>
    </source>
</evidence>
<dbReference type="EMBL" id="JAFGIX010000003">
    <property type="protein sequence ID" value="MBN1571725.1"/>
    <property type="molecule type" value="Genomic_DNA"/>
</dbReference>
<sequence length="576" mass="64055">MADEKNYKAWPKGRPKSLYYPEIPVYQILNSTATKHPDRVAIRFAGMELTYQELLTLSHKFAHALKARGVKKGDRVGIHLPNCPQFAIAYYAVLKLGAIFVPFSPLGGERELEYQMNDCGCETFITLDLIMAPVLNVYKKTKVKTLIVVSLADTYPPVTAPVKTLKKFPVQTGEDFQLLLEEGGTDPVNVEVNPREDIAHLSYTGGTTGLSKGVMITHLNVIANVAHTTHWFSGGNVTYKDGILDIDLSLVEKEITKNDDQPLKMGLTVLVVVPWFHAMGTIGYLNNLIYGSHTLIVFPRFDPYEYIRAVEKYKADMMGGAPQLYIPLVQHPEFKKVDMSNIKLAVSGAAPLPVPVLDQMLKAFSGIVSEAYGMTEVTMLGMANPPSRKALKPGSVGIPVFDTYAKVIDLTTGEPLGPGKEGEICMKGPQVMKGYWNKPEETKMVLIDGWVHSGDIGCCDKDGYFYITDRKKDMVIYKGHNVYPRELEEIIFEHPKVAHCAVVGKKDEKGGEIPVAFIQLKPDTKAAAEEIMGFVNEKIAQYKHVREVHFIDEIPVSGAGKVLKRVLRDRLEEEKD</sequence>
<protein>
    <submittedName>
        <fullName evidence="5">AMP-binding protein</fullName>
    </submittedName>
</protein>
<dbReference type="PANTHER" id="PTHR24096:SF149">
    <property type="entry name" value="AMP-BINDING DOMAIN-CONTAINING PROTEIN-RELATED"/>
    <property type="match status" value="1"/>
</dbReference>
<organism evidence="5 6">
    <name type="scientific">Candidatus Zymogenus saltonus</name>
    <dbReference type="NCBI Taxonomy" id="2844893"/>
    <lineage>
        <taxon>Bacteria</taxon>
        <taxon>Deltaproteobacteria</taxon>
        <taxon>Candidatus Zymogenia</taxon>
        <taxon>Candidatus Zymogeniales</taxon>
        <taxon>Candidatus Zymogenaceae</taxon>
        <taxon>Candidatus Zymogenus</taxon>
    </lineage>
</organism>
<dbReference type="InterPro" id="IPR025110">
    <property type="entry name" value="AMP-bd_C"/>
</dbReference>
<keyword evidence="2" id="KW-0436">Ligase</keyword>
<dbReference type="InterPro" id="IPR000873">
    <property type="entry name" value="AMP-dep_synth/lig_dom"/>
</dbReference>
<dbReference type="Pfam" id="PF00501">
    <property type="entry name" value="AMP-binding"/>
    <property type="match status" value="1"/>
</dbReference>
<evidence type="ECO:0000256" key="1">
    <source>
        <dbReference type="ARBA" id="ARBA00006432"/>
    </source>
</evidence>
<dbReference type="Pfam" id="PF13193">
    <property type="entry name" value="AMP-binding_C"/>
    <property type="match status" value="1"/>
</dbReference>
<comment type="caution">
    <text evidence="5">The sequence shown here is derived from an EMBL/GenBank/DDBJ whole genome shotgun (WGS) entry which is preliminary data.</text>
</comment>
<comment type="similarity">
    <text evidence="1">Belongs to the ATP-dependent AMP-binding enzyme family.</text>
</comment>
<dbReference type="AlphaFoldDB" id="A0A9D8KBQ1"/>
<dbReference type="InterPro" id="IPR045851">
    <property type="entry name" value="AMP-bd_C_sf"/>
</dbReference>
<reference evidence="5" key="2">
    <citation type="submission" date="2021-01" db="EMBL/GenBank/DDBJ databases">
        <authorList>
            <person name="Hahn C.R."/>
            <person name="Youssef N.H."/>
            <person name="Elshahed M."/>
        </authorList>
    </citation>
    <scope>NUCLEOTIDE SEQUENCE</scope>
    <source>
        <strain evidence="5">Zod_Metabat.24</strain>
    </source>
</reference>
<dbReference type="InterPro" id="IPR020845">
    <property type="entry name" value="AMP-binding_CS"/>
</dbReference>
<dbReference type="GO" id="GO:0016405">
    <property type="term" value="F:CoA-ligase activity"/>
    <property type="evidence" value="ECO:0007669"/>
    <property type="project" value="TreeGrafter"/>
</dbReference>
<accession>A0A9D8KBQ1</accession>
<dbReference type="Gene3D" id="3.30.300.30">
    <property type="match status" value="1"/>
</dbReference>
<dbReference type="PROSITE" id="PS00455">
    <property type="entry name" value="AMP_BINDING"/>
    <property type="match status" value="1"/>
</dbReference>
<evidence type="ECO:0000259" key="3">
    <source>
        <dbReference type="Pfam" id="PF00501"/>
    </source>
</evidence>
<reference evidence="5" key="1">
    <citation type="journal article" date="2021" name="Environ. Microbiol.">
        <title>Genomic characterization of three novel Desulfobacterota classes expand the metabolic and phylogenetic diversity of the phylum.</title>
        <authorList>
            <person name="Murphy C.L."/>
            <person name="Biggerstaff J."/>
            <person name="Eichhorn A."/>
            <person name="Ewing E."/>
            <person name="Shahan R."/>
            <person name="Soriano D."/>
            <person name="Stewart S."/>
            <person name="VanMol K."/>
            <person name="Walker R."/>
            <person name="Walters P."/>
            <person name="Elshahed M.S."/>
            <person name="Youssef N.H."/>
        </authorList>
    </citation>
    <scope>NUCLEOTIDE SEQUENCE</scope>
    <source>
        <strain evidence="5">Zod_Metabat.24</strain>
    </source>
</reference>
<dbReference type="SUPFAM" id="SSF56801">
    <property type="entry name" value="Acetyl-CoA synthetase-like"/>
    <property type="match status" value="1"/>
</dbReference>
<feature type="domain" description="AMP-dependent synthetase/ligase" evidence="3">
    <location>
        <begin position="31"/>
        <end position="436"/>
    </location>
</feature>
<evidence type="ECO:0000313" key="5">
    <source>
        <dbReference type="EMBL" id="MBN1571725.1"/>
    </source>
</evidence>
<dbReference type="Gene3D" id="3.40.50.12780">
    <property type="entry name" value="N-terminal domain of ligase-like"/>
    <property type="match status" value="1"/>
</dbReference>
<dbReference type="PANTHER" id="PTHR24096">
    <property type="entry name" value="LONG-CHAIN-FATTY-ACID--COA LIGASE"/>
    <property type="match status" value="1"/>
</dbReference>
<gene>
    <name evidence="5" type="ORF">JW984_00840</name>
</gene>
<dbReference type="Proteomes" id="UP000809273">
    <property type="component" value="Unassembled WGS sequence"/>
</dbReference>
<name>A0A9D8KBQ1_9DELT</name>
<evidence type="ECO:0000256" key="2">
    <source>
        <dbReference type="ARBA" id="ARBA00022598"/>
    </source>
</evidence>
<evidence type="ECO:0000259" key="4">
    <source>
        <dbReference type="Pfam" id="PF13193"/>
    </source>
</evidence>